<gene>
    <name evidence="1" type="primary">cpoB</name>
    <name evidence="4" type="ORF">DDZ18_13460</name>
</gene>
<comment type="function">
    <text evidence="1">Mediates coordination of peptidoglycan synthesis and outer membrane constriction during cell division.</text>
</comment>
<keyword evidence="1" id="KW-0132">Cell division</keyword>
<proteinExistence type="inferred from homology"/>
<dbReference type="InterPro" id="IPR011990">
    <property type="entry name" value="TPR-like_helical_dom_sf"/>
</dbReference>
<sequence precursor="true">MLRFAVLMLLTVVMTAPASAQSRRELAARLDQVEARLAEMEESFLAGDPVAETLLTRVDALEREQRALTGELERLNYENRQLRQELDRLGVDVDRLLSGGAGSAGGPAALEAGSGQAETAAGETATGESVAVVDPDDPYAADRAAITRPLQAPSARSGDGGASQPAAGATAGTATGAASAPSALEPEELFRQGRSRLLDGDFGGAQESFAAFTGNHADHELADEAWYWLGETHFVLGEFQDAADSYLASLQAARRGDRAPDALVRLAASLAAMGQTGEACNVLDSFDAEFPNADAEARRKAEREASRAGCG</sequence>
<keyword evidence="1" id="KW-0175">Coiled coil</keyword>
<dbReference type="Proteomes" id="UP000245168">
    <property type="component" value="Unassembled WGS sequence"/>
</dbReference>
<dbReference type="Pfam" id="PF16331">
    <property type="entry name" value="TolA_bind_tri"/>
    <property type="match status" value="1"/>
</dbReference>
<dbReference type="OrthoDB" id="7185608at2"/>
<evidence type="ECO:0000256" key="2">
    <source>
        <dbReference type="SAM" id="MobiDB-lite"/>
    </source>
</evidence>
<name>A0A2U2BQY5_9PROT</name>
<dbReference type="Gene3D" id="1.25.40.10">
    <property type="entry name" value="Tetratricopeptide repeat domain"/>
    <property type="match status" value="1"/>
</dbReference>
<accession>A0A2U2BQY5</accession>
<feature type="region of interest" description="Disordered" evidence="2">
    <location>
        <begin position="104"/>
        <end position="135"/>
    </location>
</feature>
<comment type="caution">
    <text evidence="4">The sequence shown here is derived from an EMBL/GenBank/DDBJ whole genome shotgun (WGS) entry which is preliminary data.</text>
</comment>
<dbReference type="HAMAP" id="MF_02066">
    <property type="entry name" value="CpoB"/>
    <property type="match status" value="1"/>
</dbReference>
<keyword evidence="1" id="KW-0131">Cell cycle</keyword>
<feature type="domain" description="YbgF trimerisation" evidence="3">
    <location>
        <begin position="32"/>
        <end position="103"/>
    </location>
</feature>
<feature type="compositionally biased region" description="Low complexity" evidence="2">
    <location>
        <begin position="162"/>
        <end position="183"/>
    </location>
</feature>
<organism evidence="4 5">
    <name type="scientific">Marinicauda salina</name>
    <dbReference type="NCBI Taxonomy" id="2135793"/>
    <lineage>
        <taxon>Bacteria</taxon>
        <taxon>Pseudomonadati</taxon>
        <taxon>Pseudomonadota</taxon>
        <taxon>Alphaproteobacteria</taxon>
        <taxon>Maricaulales</taxon>
        <taxon>Maricaulaceae</taxon>
        <taxon>Marinicauda</taxon>
    </lineage>
</organism>
<dbReference type="GO" id="GO:0030288">
    <property type="term" value="C:outer membrane-bounded periplasmic space"/>
    <property type="evidence" value="ECO:0007669"/>
    <property type="project" value="UniProtKB-UniRule"/>
</dbReference>
<dbReference type="SUPFAM" id="SSF48452">
    <property type="entry name" value="TPR-like"/>
    <property type="match status" value="1"/>
</dbReference>
<protein>
    <recommendedName>
        <fullName evidence="1">Cell division coordinator CpoB</fullName>
    </recommendedName>
</protein>
<dbReference type="GO" id="GO:0070206">
    <property type="term" value="P:protein trimerization"/>
    <property type="evidence" value="ECO:0007669"/>
    <property type="project" value="InterPro"/>
</dbReference>
<keyword evidence="5" id="KW-1185">Reference proteome</keyword>
<reference evidence="5" key="1">
    <citation type="submission" date="2018-05" db="EMBL/GenBank/DDBJ databases">
        <authorList>
            <person name="Liu B.-T."/>
        </authorList>
    </citation>
    <scope>NUCLEOTIDE SEQUENCE [LARGE SCALE GENOMIC DNA]</scope>
    <source>
        <strain evidence="5">WD6-1</strain>
    </source>
</reference>
<dbReference type="InterPro" id="IPR034706">
    <property type="entry name" value="CpoB"/>
</dbReference>
<feature type="chain" id="PRO_5015789275" description="Cell division coordinator CpoB" evidence="1">
    <location>
        <begin position="21"/>
        <end position="311"/>
    </location>
</feature>
<dbReference type="InterPro" id="IPR032519">
    <property type="entry name" value="YbgF_tri"/>
</dbReference>
<keyword evidence="1" id="KW-0574">Periplasm</keyword>
<feature type="coiled-coil region" evidence="1">
    <location>
        <begin position="23"/>
        <end position="92"/>
    </location>
</feature>
<feature type="region of interest" description="Disordered" evidence="2">
    <location>
        <begin position="151"/>
        <end position="183"/>
    </location>
</feature>
<comment type="similarity">
    <text evidence="1">Belongs to the CpoB family.</text>
</comment>
<evidence type="ECO:0000256" key="1">
    <source>
        <dbReference type="HAMAP-Rule" id="MF_02066"/>
    </source>
</evidence>
<dbReference type="Pfam" id="PF13174">
    <property type="entry name" value="TPR_6"/>
    <property type="match status" value="1"/>
</dbReference>
<feature type="signal peptide" evidence="1">
    <location>
        <begin position="1"/>
        <end position="20"/>
    </location>
</feature>
<dbReference type="Gene3D" id="1.20.5.110">
    <property type="match status" value="1"/>
</dbReference>
<dbReference type="InterPro" id="IPR019734">
    <property type="entry name" value="TPR_rpt"/>
</dbReference>
<feature type="compositionally biased region" description="Low complexity" evidence="2">
    <location>
        <begin position="106"/>
        <end position="133"/>
    </location>
</feature>
<evidence type="ECO:0000313" key="5">
    <source>
        <dbReference type="Proteomes" id="UP000245168"/>
    </source>
</evidence>
<dbReference type="EMBL" id="QEXV01000007">
    <property type="protein sequence ID" value="PWE16421.1"/>
    <property type="molecule type" value="Genomic_DNA"/>
</dbReference>
<evidence type="ECO:0000259" key="3">
    <source>
        <dbReference type="Pfam" id="PF16331"/>
    </source>
</evidence>
<evidence type="ECO:0000313" key="4">
    <source>
        <dbReference type="EMBL" id="PWE16421.1"/>
    </source>
</evidence>
<dbReference type="AlphaFoldDB" id="A0A2U2BQY5"/>
<dbReference type="GO" id="GO:0043093">
    <property type="term" value="P:FtsZ-dependent cytokinesis"/>
    <property type="evidence" value="ECO:0007669"/>
    <property type="project" value="UniProtKB-UniRule"/>
</dbReference>
<comment type="subcellular location">
    <subcellularLocation>
        <location evidence="1">Periplasm</location>
    </subcellularLocation>
</comment>
<keyword evidence="1" id="KW-0732">Signal</keyword>
<dbReference type="RefSeq" id="WP_109253923.1">
    <property type="nucleotide sequence ID" value="NZ_QEXV01000007.1"/>
</dbReference>